<dbReference type="Pfam" id="PF17899">
    <property type="entry name" value="Peptidase_M61_N"/>
    <property type="match status" value="1"/>
</dbReference>
<dbReference type="STRING" id="742823.HMPREF9465_00807"/>
<dbReference type="Gene3D" id="1.10.390.10">
    <property type="entry name" value="Neutral Protease Domain 2"/>
    <property type="match status" value="1"/>
</dbReference>
<dbReference type="InterPro" id="IPR040756">
    <property type="entry name" value="Peptidase_M61_N"/>
</dbReference>
<dbReference type="InterPro" id="IPR024191">
    <property type="entry name" value="Peptidase_M61"/>
</dbReference>
<proteinExistence type="predicted"/>
<evidence type="ECO:0000259" key="2">
    <source>
        <dbReference type="Pfam" id="PF17899"/>
    </source>
</evidence>
<feature type="domain" description="Peptidase M61 N-terminal" evidence="2">
    <location>
        <begin position="4"/>
        <end position="156"/>
    </location>
</feature>
<dbReference type="InterPro" id="IPR007963">
    <property type="entry name" value="Peptidase_M61_catalytic"/>
</dbReference>
<dbReference type="OrthoDB" id="9778516at2"/>
<feature type="domain" description="Peptidase M61 catalytic" evidence="1">
    <location>
        <begin position="260"/>
        <end position="375"/>
    </location>
</feature>
<dbReference type="SUPFAM" id="SSF50156">
    <property type="entry name" value="PDZ domain-like"/>
    <property type="match status" value="1"/>
</dbReference>
<dbReference type="Gene3D" id="2.30.42.10">
    <property type="match status" value="1"/>
</dbReference>
<sequence>MFRYTVTPDPHAHLLRVSLELTPPQDAVTLHMPSWTSGSYLIRDYAGRIRGPRSNTGTLVQTDKCHWTVSGLTPGATLRIEWEAFTYSVGIHDAWLDDIRGFYNPAAVLLIPEGIDAPCLLDFSDCRFVPHCSLEPIGTHSFAASCTQELLDAPVTFTSAKGEHCILNLSVCGIPHTLVFTGPGSSTLNKDLILQDAQAILKTVLDFWGAAPFRQYLFHIQIGPRLYGGLEHEASCVLQTDTLALPGASESSRPKDYEDFLTVFAHEYFHAWLVKHLRPASFLPYKLERECHTHDLWVFEGFTTYYENVLPFRAGVLDEDKLLSLTSARFNRVREREGFHVESLSDASFNAWTHLYKQTPDSAYCQASYYGKGAVLAFMLDAALRKAGFSLDEVLKTWFHEALADPQARSLPDGGFFERIPVASIAERFKKLVTSSDRTLWENEWRCALSTLGMSEEADKNTPASRMHLGLQLDGLRVRYAESRGSAYAAGLFAGDEIIAVNGLRADAATIERMITQAKGSTLHIHYFREHLLRSAEIEVPVNPLPQPGTLKIKSPTEFGRAWIRSSNRQA</sequence>
<dbReference type="PIRSF" id="PIRSF016493">
    <property type="entry name" value="Glycyl_aminpptds"/>
    <property type="match status" value="1"/>
</dbReference>
<name>K1KIS3_9BURK</name>
<dbReference type="RefSeq" id="WP_005434375.1">
    <property type="nucleotide sequence ID" value="NZ_JH815514.1"/>
</dbReference>
<dbReference type="SUPFAM" id="SSF55486">
    <property type="entry name" value="Metalloproteases ('zincins'), catalytic domain"/>
    <property type="match status" value="1"/>
</dbReference>
<dbReference type="PATRIC" id="fig|742823.3.peg.810"/>
<organism evidence="3 4">
    <name type="scientific">Sutterella wadsworthensis 2_1_59BFAA</name>
    <dbReference type="NCBI Taxonomy" id="742823"/>
    <lineage>
        <taxon>Bacteria</taxon>
        <taxon>Pseudomonadati</taxon>
        <taxon>Pseudomonadota</taxon>
        <taxon>Betaproteobacteria</taxon>
        <taxon>Burkholderiales</taxon>
        <taxon>Sutterellaceae</taxon>
        <taxon>Sutterella</taxon>
    </lineage>
</organism>
<dbReference type="InterPro" id="IPR027268">
    <property type="entry name" value="Peptidase_M4/M1_CTD_sf"/>
</dbReference>
<gene>
    <name evidence="3" type="ORF">HMPREF9465_00807</name>
</gene>
<dbReference type="InterPro" id="IPR036034">
    <property type="entry name" value="PDZ_sf"/>
</dbReference>
<dbReference type="eggNOG" id="COG3975">
    <property type="taxonomic scope" value="Bacteria"/>
</dbReference>
<dbReference type="AlphaFoldDB" id="K1KIS3"/>
<dbReference type="Pfam" id="PF05299">
    <property type="entry name" value="Peptidase_M61"/>
    <property type="match status" value="1"/>
</dbReference>
<keyword evidence="4" id="KW-1185">Reference proteome</keyword>
<dbReference type="Gene3D" id="2.60.40.3650">
    <property type="match status" value="1"/>
</dbReference>
<reference evidence="3 4" key="1">
    <citation type="submission" date="2012-05" db="EMBL/GenBank/DDBJ databases">
        <title>The Genome Sequence of Sutterella wadsworthensis 2_1_59BFAA.</title>
        <authorList>
            <consortium name="The Broad Institute Genome Sequencing Platform"/>
            <person name="Earl A."/>
            <person name="Ward D."/>
            <person name="Feldgarden M."/>
            <person name="Gevers D."/>
            <person name="Daigneault M."/>
            <person name="Strauss J."/>
            <person name="Allen-Vercoe E."/>
            <person name="Walker B."/>
            <person name="Young S.K."/>
            <person name="Zeng Q."/>
            <person name="Gargeya S."/>
            <person name="Fitzgerald M."/>
            <person name="Haas B."/>
            <person name="Abouelleil A."/>
            <person name="Alvarado L."/>
            <person name="Arachchi H.M."/>
            <person name="Berlin A.M."/>
            <person name="Chapman S.B."/>
            <person name="Goldberg J."/>
            <person name="Griggs A."/>
            <person name="Gujja S."/>
            <person name="Hansen M."/>
            <person name="Howarth C."/>
            <person name="Imamovic A."/>
            <person name="Larimer J."/>
            <person name="McCowen C."/>
            <person name="Montmayeur A."/>
            <person name="Murphy C."/>
            <person name="Neiman D."/>
            <person name="Pearson M."/>
            <person name="Priest M."/>
            <person name="Roberts A."/>
            <person name="Saif S."/>
            <person name="Shea T."/>
            <person name="Sisk P."/>
            <person name="Sykes S."/>
            <person name="Wortman J."/>
            <person name="Nusbaum C."/>
            <person name="Birren B."/>
        </authorList>
    </citation>
    <scope>NUCLEOTIDE SEQUENCE [LARGE SCALE GENOMIC DNA]</scope>
    <source>
        <strain evidence="3 4">2_1_59BFAA</strain>
    </source>
</reference>
<evidence type="ECO:0000313" key="4">
    <source>
        <dbReference type="Proteomes" id="UP000005835"/>
    </source>
</evidence>
<dbReference type="Proteomes" id="UP000005835">
    <property type="component" value="Unassembled WGS sequence"/>
</dbReference>
<evidence type="ECO:0000313" key="3">
    <source>
        <dbReference type="EMBL" id="EKB31649.1"/>
    </source>
</evidence>
<comment type="caution">
    <text evidence="3">The sequence shown here is derived from an EMBL/GenBank/DDBJ whole genome shotgun (WGS) entry which is preliminary data.</text>
</comment>
<dbReference type="EMBL" id="ADMG01000019">
    <property type="protein sequence ID" value="EKB31649.1"/>
    <property type="molecule type" value="Genomic_DNA"/>
</dbReference>
<evidence type="ECO:0008006" key="5">
    <source>
        <dbReference type="Google" id="ProtNLM"/>
    </source>
</evidence>
<protein>
    <recommendedName>
        <fullName evidence="5">PDZ domain-containing protein</fullName>
    </recommendedName>
</protein>
<evidence type="ECO:0000259" key="1">
    <source>
        <dbReference type="Pfam" id="PF05299"/>
    </source>
</evidence>
<accession>K1KIS3</accession>
<dbReference type="HOGENOM" id="CLU_022755_0_1_4"/>